<feature type="transmembrane region" description="Helical" evidence="2">
    <location>
        <begin position="324"/>
        <end position="345"/>
    </location>
</feature>
<evidence type="ECO:0008006" key="5">
    <source>
        <dbReference type="Google" id="ProtNLM"/>
    </source>
</evidence>
<feature type="transmembrane region" description="Helical" evidence="2">
    <location>
        <begin position="268"/>
        <end position="290"/>
    </location>
</feature>
<evidence type="ECO:0000256" key="2">
    <source>
        <dbReference type="SAM" id="Phobius"/>
    </source>
</evidence>
<feature type="transmembrane region" description="Helical" evidence="2">
    <location>
        <begin position="65"/>
        <end position="91"/>
    </location>
</feature>
<name>A0A165ULW5_9AGAM</name>
<organism evidence="3 4">
    <name type="scientific">Neolentinus lepideus HHB14362 ss-1</name>
    <dbReference type="NCBI Taxonomy" id="1314782"/>
    <lineage>
        <taxon>Eukaryota</taxon>
        <taxon>Fungi</taxon>
        <taxon>Dikarya</taxon>
        <taxon>Basidiomycota</taxon>
        <taxon>Agaricomycotina</taxon>
        <taxon>Agaricomycetes</taxon>
        <taxon>Gloeophyllales</taxon>
        <taxon>Gloeophyllaceae</taxon>
        <taxon>Neolentinus</taxon>
    </lineage>
</organism>
<dbReference type="PANTHER" id="PTHR11360:SF287">
    <property type="entry name" value="MFS MONOCARBOXYLATE TRANSPORTER"/>
    <property type="match status" value="1"/>
</dbReference>
<feature type="transmembrane region" description="Helical" evidence="2">
    <location>
        <begin position="404"/>
        <end position="425"/>
    </location>
</feature>
<dbReference type="AlphaFoldDB" id="A0A165ULW5"/>
<evidence type="ECO:0000313" key="4">
    <source>
        <dbReference type="Proteomes" id="UP000076761"/>
    </source>
</evidence>
<dbReference type="InParanoid" id="A0A165ULW5"/>
<keyword evidence="2" id="KW-0812">Transmembrane</keyword>
<keyword evidence="2" id="KW-0472">Membrane</keyword>
<protein>
    <recommendedName>
        <fullName evidence="5">MFS general substrate transporter</fullName>
    </recommendedName>
</protein>
<dbReference type="OrthoDB" id="2213137at2759"/>
<feature type="transmembrane region" description="Helical" evidence="2">
    <location>
        <begin position="223"/>
        <end position="243"/>
    </location>
</feature>
<feature type="transmembrane region" description="Helical" evidence="2">
    <location>
        <begin position="191"/>
        <end position="211"/>
    </location>
</feature>
<proteinExistence type="predicted"/>
<gene>
    <name evidence="3" type="ORF">NEOLEDRAFT_1154602</name>
</gene>
<feature type="transmembrane region" description="Helical" evidence="2">
    <location>
        <begin position="159"/>
        <end position="179"/>
    </location>
</feature>
<keyword evidence="2" id="KW-1133">Transmembrane helix</keyword>
<feature type="region of interest" description="Disordered" evidence="1">
    <location>
        <begin position="19"/>
        <end position="41"/>
    </location>
</feature>
<accession>A0A165ULW5</accession>
<sequence>MQQPLPVSLSSFDVSVNQAEQVEDRGESSHGHAASSQEDVDDSDIVMRNESSLAPVDGGFQAWSFLFSAFLIEGIIWGFPDAFGVFLVSYLNDLWFALQKGSSTLQPFIGNLSSGIMYFARPVVYSVTMRYPYLRCFMILCGTLICLLSLLSASYALKLVILQGVLYAIGGSLVYHPCISYTSEWFIAHRGLANGVIFAGTAVGGLILPLILPCLLNCYSAQVTLRIISIMILCVVLSILPFMKGRLPESQIHGPTTRSMDYLWLRSWIFWLVMLVNMVQAFMYFVPILWLPISPWILASSTLICTSIATFILWGVLLHNLTGLLAYGVAYGTLASRWSSLWSGFIWPIACKLPQCSCSPMIGLGQVLSTPISTSLLHATTSPSTWPWYSKTGFDVAGGKFEQMIVYVGMCFAGAVAVAVCGWWVEKVSARGS</sequence>
<dbReference type="Proteomes" id="UP000076761">
    <property type="component" value="Unassembled WGS sequence"/>
</dbReference>
<dbReference type="PANTHER" id="PTHR11360">
    <property type="entry name" value="MONOCARBOXYLATE TRANSPORTER"/>
    <property type="match status" value="1"/>
</dbReference>
<dbReference type="SUPFAM" id="SSF103473">
    <property type="entry name" value="MFS general substrate transporter"/>
    <property type="match status" value="1"/>
</dbReference>
<feature type="transmembrane region" description="Helical" evidence="2">
    <location>
        <begin position="132"/>
        <end position="153"/>
    </location>
</feature>
<reference evidence="3 4" key="1">
    <citation type="journal article" date="2016" name="Mol. Biol. Evol.">
        <title>Comparative Genomics of Early-Diverging Mushroom-Forming Fungi Provides Insights into the Origins of Lignocellulose Decay Capabilities.</title>
        <authorList>
            <person name="Nagy L.G."/>
            <person name="Riley R."/>
            <person name="Tritt A."/>
            <person name="Adam C."/>
            <person name="Daum C."/>
            <person name="Floudas D."/>
            <person name="Sun H."/>
            <person name="Yadav J.S."/>
            <person name="Pangilinan J."/>
            <person name="Larsson K.H."/>
            <person name="Matsuura K."/>
            <person name="Barry K."/>
            <person name="Labutti K."/>
            <person name="Kuo R."/>
            <person name="Ohm R.A."/>
            <person name="Bhattacharya S.S."/>
            <person name="Shirouzu T."/>
            <person name="Yoshinaga Y."/>
            <person name="Martin F.M."/>
            <person name="Grigoriev I.V."/>
            <person name="Hibbett D.S."/>
        </authorList>
    </citation>
    <scope>NUCLEOTIDE SEQUENCE [LARGE SCALE GENOMIC DNA]</scope>
    <source>
        <strain evidence="3 4">HHB14362 ss-1</strain>
    </source>
</reference>
<dbReference type="InterPro" id="IPR036259">
    <property type="entry name" value="MFS_trans_sf"/>
</dbReference>
<dbReference type="EMBL" id="KV425558">
    <property type="protein sequence ID" value="KZT28373.1"/>
    <property type="molecule type" value="Genomic_DNA"/>
</dbReference>
<dbReference type="Gene3D" id="1.20.1250.20">
    <property type="entry name" value="MFS general substrate transporter like domains"/>
    <property type="match status" value="1"/>
</dbReference>
<keyword evidence="4" id="KW-1185">Reference proteome</keyword>
<dbReference type="InterPro" id="IPR050327">
    <property type="entry name" value="Proton-linked_MCT"/>
</dbReference>
<feature type="transmembrane region" description="Helical" evidence="2">
    <location>
        <begin position="296"/>
        <end position="317"/>
    </location>
</feature>
<evidence type="ECO:0000256" key="1">
    <source>
        <dbReference type="SAM" id="MobiDB-lite"/>
    </source>
</evidence>
<evidence type="ECO:0000313" key="3">
    <source>
        <dbReference type="EMBL" id="KZT28373.1"/>
    </source>
</evidence>